<reference evidence="1 2" key="1">
    <citation type="journal article" date="2018" name="Front. Plant Sci.">
        <title>Red Clover (Trifolium pratense) and Zigzag Clover (T. medium) - A Picture of Genomic Similarities and Differences.</title>
        <authorList>
            <person name="Dluhosova J."/>
            <person name="Istvanek J."/>
            <person name="Nedelnik J."/>
            <person name="Repkova J."/>
        </authorList>
    </citation>
    <scope>NUCLEOTIDE SEQUENCE [LARGE SCALE GENOMIC DNA]</scope>
    <source>
        <strain evidence="2">cv. 10/8</strain>
        <tissue evidence="1">Leaf</tissue>
    </source>
</reference>
<sequence length="38" mass="4122">GFWRGAQAKLQEAGFGSGHCAMPSTGWRNARCGVQVWL</sequence>
<proteinExistence type="predicted"/>
<keyword evidence="2" id="KW-1185">Reference proteome</keyword>
<dbReference type="AlphaFoldDB" id="A0A392UIP0"/>
<dbReference type="EMBL" id="LXQA010837600">
    <property type="protein sequence ID" value="MCI73401.1"/>
    <property type="molecule type" value="Genomic_DNA"/>
</dbReference>
<name>A0A392UIP0_9FABA</name>
<feature type="non-terminal residue" evidence="1">
    <location>
        <position position="1"/>
    </location>
</feature>
<dbReference type="Proteomes" id="UP000265520">
    <property type="component" value="Unassembled WGS sequence"/>
</dbReference>
<organism evidence="1 2">
    <name type="scientific">Trifolium medium</name>
    <dbReference type="NCBI Taxonomy" id="97028"/>
    <lineage>
        <taxon>Eukaryota</taxon>
        <taxon>Viridiplantae</taxon>
        <taxon>Streptophyta</taxon>
        <taxon>Embryophyta</taxon>
        <taxon>Tracheophyta</taxon>
        <taxon>Spermatophyta</taxon>
        <taxon>Magnoliopsida</taxon>
        <taxon>eudicotyledons</taxon>
        <taxon>Gunneridae</taxon>
        <taxon>Pentapetalae</taxon>
        <taxon>rosids</taxon>
        <taxon>fabids</taxon>
        <taxon>Fabales</taxon>
        <taxon>Fabaceae</taxon>
        <taxon>Papilionoideae</taxon>
        <taxon>50 kb inversion clade</taxon>
        <taxon>NPAAA clade</taxon>
        <taxon>Hologalegina</taxon>
        <taxon>IRL clade</taxon>
        <taxon>Trifolieae</taxon>
        <taxon>Trifolium</taxon>
    </lineage>
</organism>
<protein>
    <submittedName>
        <fullName evidence="1">Uncharacterized protein</fullName>
    </submittedName>
</protein>
<comment type="caution">
    <text evidence="1">The sequence shown here is derived from an EMBL/GenBank/DDBJ whole genome shotgun (WGS) entry which is preliminary data.</text>
</comment>
<evidence type="ECO:0000313" key="2">
    <source>
        <dbReference type="Proteomes" id="UP000265520"/>
    </source>
</evidence>
<accession>A0A392UIP0</accession>
<evidence type="ECO:0000313" key="1">
    <source>
        <dbReference type="EMBL" id="MCI73401.1"/>
    </source>
</evidence>